<evidence type="ECO:0000256" key="1">
    <source>
        <dbReference type="SAM" id="MobiDB-lite"/>
    </source>
</evidence>
<reference evidence="2 3" key="1">
    <citation type="submission" date="2021-03" db="EMBL/GenBank/DDBJ databases">
        <title>Genomic Encyclopedia of Type Strains, Phase IV (KMG-IV): sequencing the most valuable type-strain genomes for metagenomic binning, comparative biology and taxonomic classification.</title>
        <authorList>
            <person name="Goeker M."/>
        </authorList>
    </citation>
    <scope>NUCLEOTIDE SEQUENCE [LARGE SCALE GENOMIC DNA]</scope>
    <source>
        <strain evidence="2 3">DSM 21600</strain>
    </source>
</reference>
<sequence length="259" mass="27791">MAQPSVAREPSMEEILASIRKIIESNDVGPDRASADGASIYVENDMVELDDSARSLDDELDAATLSFDAANDAGPLAVSVESPLAPEQKTVSLADLAARVRATVQRAEVSLAPDMAAQPQPQAAPVEDSPVMTSRLASLRSSGPVTEAPYVLSPVAQPVEQSPEMAEVAEQMPMQDERAETMEAPVDASLVSAQTGALVAQSFSDLAAAVDGQQRRSLDEMAEELLRPMLQSWLDDNLPTMVERLVREEIERVARGPRR</sequence>
<accession>A0ABS4DW32</accession>
<feature type="region of interest" description="Disordered" evidence="1">
    <location>
        <begin position="161"/>
        <end position="182"/>
    </location>
</feature>
<dbReference type="InterPro" id="IPR019632">
    <property type="entry name" value="DUF2497"/>
</dbReference>
<protein>
    <submittedName>
        <fullName evidence="2">Cell pole-organizing protein PopZ</fullName>
    </submittedName>
</protein>
<keyword evidence="3" id="KW-1185">Reference proteome</keyword>
<gene>
    <name evidence="2" type="ORF">J2Z17_001265</name>
</gene>
<dbReference type="RefSeq" id="WP_209943260.1">
    <property type="nucleotide sequence ID" value="NZ_JAGGJU010000003.1"/>
</dbReference>
<dbReference type="EMBL" id="JAGGJU010000003">
    <property type="protein sequence ID" value="MBP1849844.1"/>
    <property type="molecule type" value="Genomic_DNA"/>
</dbReference>
<dbReference type="Proteomes" id="UP000759443">
    <property type="component" value="Unassembled WGS sequence"/>
</dbReference>
<dbReference type="Pfam" id="PF10691">
    <property type="entry name" value="DUF2497"/>
    <property type="match status" value="1"/>
</dbReference>
<proteinExistence type="predicted"/>
<name>A0ABS4DW32_9HYPH</name>
<evidence type="ECO:0000313" key="2">
    <source>
        <dbReference type="EMBL" id="MBP1849844.1"/>
    </source>
</evidence>
<evidence type="ECO:0000313" key="3">
    <source>
        <dbReference type="Proteomes" id="UP000759443"/>
    </source>
</evidence>
<comment type="caution">
    <text evidence="2">The sequence shown here is derived from an EMBL/GenBank/DDBJ whole genome shotgun (WGS) entry which is preliminary data.</text>
</comment>
<organism evidence="2 3">
    <name type="scientific">Rhizobium halophytocola</name>
    <dbReference type="NCBI Taxonomy" id="735519"/>
    <lineage>
        <taxon>Bacteria</taxon>
        <taxon>Pseudomonadati</taxon>
        <taxon>Pseudomonadota</taxon>
        <taxon>Alphaproteobacteria</taxon>
        <taxon>Hyphomicrobiales</taxon>
        <taxon>Rhizobiaceae</taxon>
        <taxon>Rhizobium/Agrobacterium group</taxon>
        <taxon>Rhizobium</taxon>
    </lineage>
</organism>